<keyword evidence="1" id="KW-1015">Disulfide bond</keyword>
<sequence>MSDSESLLEMFRTILATVLLAEPALGVINGHSASPSETRSLVRLTSTFPHFDHEQAICGGVLISQNALLTAAHCVYDRNVHSALVTLTLSSYHPKAPKKVSIQFSKAVNIHSDFSELSRGDPDMAIVYLSHPFKCEAKYGPEVARLPFQVAKKGRYITWSNPISDKEIYDANCFATGWGITKNGTFATTPQRINLQLVQDELNGLIGYPVEDNIRACQGDSGSPVYCHISGIKYLIGIITDIGSFKSEIPISKGKLECELYDFVLISDIRKNAVEIGKILRSRGQSNELVISQSKCLKDH</sequence>
<reference evidence="4 5" key="1">
    <citation type="submission" date="2023-08" db="EMBL/GenBank/DDBJ databases">
        <title>A Necator americanus chromosomal reference genome.</title>
        <authorList>
            <person name="Ilik V."/>
            <person name="Petrzelkova K.J."/>
            <person name="Pardy F."/>
            <person name="Fuh T."/>
            <person name="Niatou-Singa F.S."/>
            <person name="Gouil Q."/>
            <person name="Baker L."/>
            <person name="Ritchie M.E."/>
            <person name="Jex A.R."/>
            <person name="Gazzola D."/>
            <person name="Li H."/>
            <person name="Toshio Fujiwara R."/>
            <person name="Zhan B."/>
            <person name="Aroian R.V."/>
            <person name="Pafco B."/>
            <person name="Schwarz E.M."/>
        </authorList>
    </citation>
    <scope>NUCLEOTIDE SEQUENCE [LARGE SCALE GENOMIC DNA]</scope>
    <source>
        <strain evidence="4 5">Aroian</strain>
        <tissue evidence="4">Whole animal</tissue>
    </source>
</reference>
<dbReference type="PROSITE" id="PS00134">
    <property type="entry name" value="TRYPSIN_HIS"/>
    <property type="match status" value="1"/>
</dbReference>
<organism evidence="4 5">
    <name type="scientific">Necator americanus</name>
    <name type="common">Human hookworm</name>
    <dbReference type="NCBI Taxonomy" id="51031"/>
    <lineage>
        <taxon>Eukaryota</taxon>
        <taxon>Metazoa</taxon>
        <taxon>Ecdysozoa</taxon>
        <taxon>Nematoda</taxon>
        <taxon>Chromadorea</taxon>
        <taxon>Rhabditida</taxon>
        <taxon>Rhabditina</taxon>
        <taxon>Rhabditomorpha</taxon>
        <taxon>Strongyloidea</taxon>
        <taxon>Ancylostomatidae</taxon>
        <taxon>Bunostominae</taxon>
        <taxon>Necator</taxon>
    </lineage>
</organism>
<dbReference type="InterPro" id="IPR043504">
    <property type="entry name" value="Peptidase_S1_PA_chymotrypsin"/>
</dbReference>
<dbReference type="SUPFAM" id="SSF50494">
    <property type="entry name" value="Trypsin-like serine proteases"/>
    <property type="match status" value="1"/>
</dbReference>
<dbReference type="PRINTS" id="PR00722">
    <property type="entry name" value="CHYMOTRYPSIN"/>
</dbReference>
<evidence type="ECO:0000256" key="2">
    <source>
        <dbReference type="ARBA" id="ARBA00024195"/>
    </source>
</evidence>
<keyword evidence="5" id="KW-1185">Reference proteome</keyword>
<dbReference type="InterPro" id="IPR001254">
    <property type="entry name" value="Trypsin_dom"/>
</dbReference>
<dbReference type="PANTHER" id="PTHR24256">
    <property type="entry name" value="TRYPTASE-RELATED"/>
    <property type="match status" value="1"/>
</dbReference>
<evidence type="ECO:0000259" key="3">
    <source>
        <dbReference type="PROSITE" id="PS50240"/>
    </source>
</evidence>
<protein>
    <recommendedName>
        <fullName evidence="3">Peptidase S1 domain-containing protein</fullName>
    </recommendedName>
</protein>
<dbReference type="Proteomes" id="UP001303046">
    <property type="component" value="Unassembled WGS sequence"/>
</dbReference>
<dbReference type="Pfam" id="PF00089">
    <property type="entry name" value="Trypsin"/>
    <property type="match status" value="1"/>
</dbReference>
<comment type="caution">
    <text evidence="4">The sequence shown here is derived from an EMBL/GenBank/DDBJ whole genome shotgun (WGS) entry which is preliminary data.</text>
</comment>
<dbReference type="Gene3D" id="2.40.10.10">
    <property type="entry name" value="Trypsin-like serine proteases"/>
    <property type="match status" value="1"/>
</dbReference>
<dbReference type="InterPro" id="IPR009003">
    <property type="entry name" value="Peptidase_S1_PA"/>
</dbReference>
<dbReference type="EMBL" id="JAVFWL010000004">
    <property type="protein sequence ID" value="KAK6746536.1"/>
    <property type="molecule type" value="Genomic_DNA"/>
</dbReference>
<name>A0ABR1D8W5_NECAM</name>
<dbReference type="InterPro" id="IPR018114">
    <property type="entry name" value="TRYPSIN_HIS"/>
</dbReference>
<proteinExistence type="inferred from homology"/>
<dbReference type="SMART" id="SM00020">
    <property type="entry name" value="Tryp_SPc"/>
    <property type="match status" value="1"/>
</dbReference>
<feature type="domain" description="Peptidase S1" evidence="3">
    <location>
        <begin position="27"/>
        <end position="274"/>
    </location>
</feature>
<evidence type="ECO:0000313" key="4">
    <source>
        <dbReference type="EMBL" id="KAK6746536.1"/>
    </source>
</evidence>
<evidence type="ECO:0000313" key="5">
    <source>
        <dbReference type="Proteomes" id="UP001303046"/>
    </source>
</evidence>
<dbReference type="InterPro" id="IPR051487">
    <property type="entry name" value="Ser/Thr_Proteases_Immune/Dev"/>
</dbReference>
<dbReference type="InterPro" id="IPR001314">
    <property type="entry name" value="Peptidase_S1A"/>
</dbReference>
<accession>A0ABR1D8W5</accession>
<dbReference type="PROSITE" id="PS50240">
    <property type="entry name" value="TRYPSIN_DOM"/>
    <property type="match status" value="1"/>
</dbReference>
<comment type="similarity">
    <text evidence="2">Belongs to the peptidase S1 family. CLIP subfamily.</text>
</comment>
<evidence type="ECO:0000256" key="1">
    <source>
        <dbReference type="ARBA" id="ARBA00023157"/>
    </source>
</evidence>
<gene>
    <name evidence="4" type="primary">Necator_chrIV.g13338</name>
    <name evidence="4" type="ORF">RB195_000047</name>
</gene>